<feature type="chain" id="PRO_5040277122" evidence="1">
    <location>
        <begin position="18"/>
        <end position="327"/>
    </location>
</feature>
<accession>A0A9N9CGX6</accession>
<feature type="signal peptide" evidence="1">
    <location>
        <begin position="1"/>
        <end position="17"/>
    </location>
</feature>
<evidence type="ECO:0000313" key="3">
    <source>
        <dbReference type="Proteomes" id="UP000789508"/>
    </source>
</evidence>
<evidence type="ECO:0000313" key="2">
    <source>
        <dbReference type="EMBL" id="CAG8601322.1"/>
    </source>
</evidence>
<keyword evidence="1" id="KW-0732">Signal</keyword>
<dbReference type="Proteomes" id="UP000789508">
    <property type="component" value="Unassembled WGS sequence"/>
</dbReference>
<dbReference type="OrthoDB" id="2405564at2759"/>
<evidence type="ECO:0000256" key="1">
    <source>
        <dbReference type="SAM" id="SignalP"/>
    </source>
</evidence>
<dbReference type="AlphaFoldDB" id="A0A9N9CGX6"/>
<proteinExistence type="predicted"/>
<dbReference type="EMBL" id="CAJVPS010004244">
    <property type="protein sequence ID" value="CAG8601322.1"/>
    <property type="molecule type" value="Genomic_DNA"/>
</dbReference>
<organism evidence="2 3">
    <name type="scientific">Ambispora leptoticha</name>
    <dbReference type="NCBI Taxonomy" id="144679"/>
    <lineage>
        <taxon>Eukaryota</taxon>
        <taxon>Fungi</taxon>
        <taxon>Fungi incertae sedis</taxon>
        <taxon>Mucoromycota</taxon>
        <taxon>Glomeromycotina</taxon>
        <taxon>Glomeromycetes</taxon>
        <taxon>Archaeosporales</taxon>
        <taxon>Ambisporaceae</taxon>
        <taxon>Ambispora</taxon>
    </lineage>
</organism>
<comment type="caution">
    <text evidence="2">The sequence shown here is derived from an EMBL/GenBank/DDBJ whole genome shotgun (WGS) entry which is preliminary data.</text>
</comment>
<protein>
    <submittedName>
        <fullName evidence="2">11979_t:CDS:1</fullName>
    </submittedName>
</protein>
<gene>
    <name evidence="2" type="ORF">ALEPTO_LOCUS8160</name>
</gene>
<name>A0A9N9CGX6_9GLOM</name>
<keyword evidence="3" id="KW-1185">Reference proteome</keyword>
<sequence>MSLLLGLVAMFSRLTSCTLRPAVFFSSTARLFDNELAESREKVRAELRQQGLTDRIHTTASDFNKKDLEALGVSFQPALKCHVLPDDVEVTGFPDKYALPKIDIQTITDRKFNVDNLKEISDTQVKAFLIDLNEVSRNLGSDEGMDESVTDTLLTTLLVQVLGLHNHPLRVRQHLRCRLYILSEPYVTARPEFVVNRGNTSMIVVEDKHLRTKNLIYSKGHGEAQMAAEILACGNENIRQIDRQTGVISDQTIFGVRAISSYFTFYKTVISSKYWDELDFSLPQQESVLIKRWPQRERPETGLDIATPDGRREVLEALARIRQFLLQ</sequence>
<reference evidence="2" key="1">
    <citation type="submission" date="2021-06" db="EMBL/GenBank/DDBJ databases">
        <authorList>
            <person name="Kallberg Y."/>
            <person name="Tangrot J."/>
            <person name="Rosling A."/>
        </authorList>
    </citation>
    <scope>NUCLEOTIDE SEQUENCE</scope>
    <source>
        <strain evidence="2">FL130A</strain>
    </source>
</reference>